<comment type="caution">
    <text evidence="1">The sequence shown here is derived from an EMBL/GenBank/DDBJ whole genome shotgun (WGS) entry which is preliminary data.</text>
</comment>
<sequence length="117" mass="13410">MVVVVVEISIVADGEFTVGMEFSSREAVIMVMKDYTICRGVDYRVYELEPLIFYAKCIQYGSGCDRLIRTSMIHRTYCWVIRRYNGSHTCTRATISQDHSMLDLKHNCKSNKAIGRG</sequence>
<keyword evidence="2" id="KW-1185">Reference proteome</keyword>
<gene>
    <name evidence="1" type="ORF">Ahy_A07g036556</name>
</gene>
<reference evidence="1 2" key="1">
    <citation type="submission" date="2019-01" db="EMBL/GenBank/DDBJ databases">
        <title>Sequencing of cultivated peanut Arachis hypogaea provides insights into genome evolution and oil improvement.</title>
        <authorList>
            <person name="Chen X."/>
        </authorList>
    </citation>
    <scope>NUCLEOTIDE SEQUENCE [LARGE SCALE GENOMIC DNA]</scope>
    <source>
        <strain evidence="2">cv. Fuhuasheng</strain>
        <tissue evidence="1">Leaves</tissue>
    </source>
</reference>
<proteinExistence type="predicted"/>
<evidence type="ECO:0000313" key="1">
    <source>
        <dbReference type="EMBL" id="RYR50008.1"/>
    </source>
</evidence>
<evidence type="ECO:0000313" key="2">
    <source>
        <dbReference type="Proteomes" id="UP000289738"/>
    </source>
</evidence>
<name>A0A445CGG7_ARAHY</name>
<protein>
    <recommendedName>
        <fullName evidence="3">Transposase MuDR plant domain-containing protein</fullName>
    </recommendedName>
</protein>
<organism evidence="1 2">
    <name type="scientific">Arachis hypogaea</name>
    <name type="common">Peanut</name>
    <dbReference type="NCBI Taxonomy" id="3818"/>
    <lineage>
        <taxon>Eukaryota</taxon>
        <taxon>Viridiplantae</taxon>
        <taxon>Streptophyta</taxon>
        <taxon>Embryophyta</taxon>
        <taxon>Tracheophyta</taxon>
        <taxon>Spermatophyta</taxon>
        <taxon>Magnoliopsida</taxon>
        <taxon>eudicotyledons</taxon>
        <taxon>Gunneridae</taxon>
        <taxon>Pentapetalae</taxon>
        <taxon>rosids</taxon>
        <taxon>fabids</taxon>
        <taxon>Fabales</taxon>
        <taxon>Fabaceae</taxon>
        <taxon>Papilionoideae</taxon>
        <taxon>50 kb inversion clade</taxon>
        <taxon>dalbergioids sensu lato</taxon>
        <taxon>Dalbergieae</taxon>
        <taxon>Pterocarpus clade</taxon>
        <taxon>Arachis</taxon>
    </lineage>
</organism>
<evidence type="ECO:0008006" key="3">
    <source>
        <dbReference type="Google" id="ProtNLM"/>
    </source>
</evidence>
<dbReference type="EMBL" id="SDMP01000007">
    <property type="protein sequence ID" value="RYR50008.1"/>
    <property type="molecule type" value="Genomic_DNA"/>
</dbReference>
<accession>A0A445CGG7</accession>
<dbReference type="AlphaFoldDB" id="A0A445CGG7"/>
<dbReference type="Proteomes" id="UP000289738">
    <property type="component" value="Chromosome A07"/>
</dbReference>